<organism evidence="3 4">
    <name type="scientific">Pseudoalteromonas fenneropenaei</name>
    <dbReference type="NCBI Taxonomy" id="1737459"/>
    <lineage>
        <taxon>Bacteria</taxon>
        <taxon>Pseudomonadati</taxon>
        <taxon>Pseudomonadota</taxon>
        <taxon>Gammaproteobacteria</taxon>
        <taxon>Alteromonadales</taxon>
        <taxon>Pseudoalteromonadaceae</taxon>
        <taxon>Pseudoalteromonas</taxon>
    </lineage>
</organism>
<keyword evidence="3" id="KW-0282">Flagellum</keyword>
<evidence type="ECO:0000313" key="3">
    <source>
        <dbReference type="EMBL" id="MFC3031774.1"/>
    </source>
</evidence>
<reference evidence="4" key="1">
    <citation type="journal article" date="2019" name="Int. J. Syst. Evol. Microbiol.">
        <title>The Global Catalogue of Microorganisms (GCM) 10K type strain sequencing project: providing services to taxonomists for standard genome sequencing and annotation.</title>
        <authorList>
            <consortium name="The Broad Institute Genomics Platform"/>
            <consortium name="The Broad Institute Genome Sequencing Center for Infectious Disease"/>
            <person name="Wu L."/>
            <person name="Ma J."/>
        </authorList>
    </citation>
    <scope>NUCLEOTIDE SEQUENCE [LARGE SCALE GENOMIC DNA]</scope>
    <source>
        <strain evidence="4">KCTC 42730</strain>
    </source>
</reference>
<keyword evidence="4" id="KW-1185">Reference proteome</keyword>
<dbReference type="InterPro" id="IPR038610">
    <property type="entry name" value="FliK-like_C_sf"/>
</dbReference>
<comment type="caution">
    <text evidence="3">The sequence shown here is derived from an EMBL/GenBank/DDBJ whole genome shotgun (WGS) entry which is preliminary data.</text>
</comment>
<evidence type="ECO:0000259" key="2">
    <source>
        <dbReference type="Pfam" id="PF02120"/>
    </source>
</evidence>
<keyword evidence="3" id="KW-0966">Cell projection</keyword>
<dbReference type="EMBL" id="JBHRSD010000010">
    <property type="protein sequence ID" value="MFC3031774.1"/>
    <property type="molecule type" value="Genomic_DNA"/>
</dbReference>
<sequence length="873" mass="95187">MNKTPISLHNQSITVDVGSTPSQDTKVLSELSKAGEFSARNIVAQDTILQMEVELDGRWQKLRLTLNTPVEQNTQLSSAKIQVGADGKQLTISSAPQTLYVTDREAIVKLLHFLQSGETQLPKQLPAEINRNGHLVLKSLGLELALDKQTSALLRQEGRLFATLQATSSGLQVNLQNTFADVLHRSQISYGGLVKQLSQQFPQLMAKVEQWQMLVQHSRATVPALKLPVNTPQELAGLKEWQTLRVKPFNQVLSLIKPQLQFSAELKTSLNQHLPGLVKPSPVIAPATSASNHLLAYNKPLSEVSLSEIRQAVAEAIKTWVNKPFAALPQWLSTVRPSSQKDSATLAKPLTPDVLTPAAQPSASFKKPLDTKTVANMGSVPKNTEQSSQPESTSSSINKRTLSAALWLQPPLLPTAPASSTALPAALTKLAQNAPLLSLLLGIKQQLTLTIASAPSAQPERASPPATPPAKFVDSELPKPQTPSATKATAKDTVQLLTPLLTKTQTQADKPATIPPSLAQQATATFAAKTSNEIAALNTSAQTLQHSTQDTTKATDLVKGIPSWLLATTNKPQQGLSQLEQKLLEPWFKAEKSAESNPAKQLSAALNHLQQHEEAWPADLKRLINQAFSRMWDERTIQPMAVGQHLQQVFSPQAQSSPILQALDKLLVTFLAAPKALATTPNQVTPEQRLEALLNTLLPQFKASNTAQLQQALQNASLMQGLSEELGKIHQSFSQPQISQLNQQQTSEQTLLVHLFMPTKQTLPQQQTELQIGKYKKPAKAHLPEKTVWFIRLNFDLHPYGKLSAQAELMDKAVDCELLADNNTVKGMAEPHLGALRAKLAQHGLQVGEINLSENPEQVQAFYNSHAIVNIKV</sequence>
<dbReference type="RefSeq" id="WP_377121353.1">
    <property type="nucleotide sequence ID" value="NZ_JBHRSD010000010.1"/>
</dbReference>
<dbReference type="Gene3D" id="3.30.750.140">
    <property type="match status" value="1"/>
</dbReference>
<proteinExistence type="predicted"/>
<evidence type="ECO:0000256" key="1">
    <source>
        <dbReference type="SAM" id="MobiDB-lite"/>
    </source>
</evidence>
<protein>
    <submittedName>
        <fullName evidence="3">Flagellar hook-length control protein FliK</fullName>
    </submittedName>
</protein>
<gene>
    <name evidence="3" type="ORF">ACFOEE_04525</name>
</gene>
<name>A0ABV7CGR5_9GAMM</name>
<accession>A0ABV7CGR5</accession>
<keyword evidence="3" id="KW-0969">Cilium</keyword>
<feature type="compositionally biased region" description="Low complexity" evidence="1">
    <location>
        <begin position="384"/>
        <end position="396"/>
    </location>
</feature>
<feature type="region of interest" description="Disordered" evidence="1">
    <location>
        <begin position="454"/>
        <end position="489"/>
    </location>
</feature>
<dbReference type="InterPro" id="IPR021136">
    <property type="entry name" value="Flagellar_hook_control-like_C"/>
</dbReference>
<dbReference type="Pfam" id="PF02120">
    <property type="entry name" value="Flg_hook"/>
    <property type="match status" value="1"/>
</dbReference>
<feature type="domain" description="Flagellar hook-length control protein-like C-terminal" evidence="2">
    <location>
        <begin position="784"/>
        <end position="859"/>
    </location>
</feature>
<dbReference type="Proteomes" id="UP001595453">
    <property type="component" value="Unassembled WGS sequence"/>
</dbReference>
<evidence type="ECO:0000313" key="4">
    <source>
        <dbReference type="Proteomes" id="UP001595453"/>
    </source>
</evidence>
<feature type="region of interest" description="Disordered" evidence="1">
    <location>
        <begin position="343"/>
        <end position="396"/>
    </location>
</feature>